<name>A0A652ZTL2_9SPIR</name>
<dbReference type="AlphaFoldDB" id="A0A652ZTL2"/>
<organism evidence="2">
    <name type="scientific">uncultured Spirochaetota bacterium</name>
    <dbReference type="NCBI Taxonomy" id="460511"/>
    <lineage>
        <taxon>Bacteria</taxon>
        <taxon>Pseudomonadati</taxon>
        <taxon>Spirochaetota</taxon>
        <taxon>environmental samples</taxon>
    </lineage>
</organism>
<reference evidence="2" key="1">
    <citation type="submission" date="2018-07" db="EMBL/GenBank/DDBJ databases">
        <authorList>
            <consortium name="Genoscope - CEA"/>
            <person name="William W."/>
        </authorList>
    </citation>
    <scope>NUCLEOTIDE SEQUENCE</scope>
    <source>
        <strain evidence="2">IK1</strain>
    </source>
</reference>
<accession>A0A652ZTL2</accession>
<protein>
    <recommendedName>
        <fullName evidence="1">FRG domain-containing protein</fullName>
    </recommendedName>
</protein>
<dbReference type="SMART" id="SM00901">
    <property type="entry name" value="FRG"/>
    <property type="match status" value="1"/>
</dbReference>
<dbReference type="InterPro" id="IPR014966">
    <property type="entry name" value="FRG-dom"/>
</dbReference>
<sequence length="313" mass="35865">MREITPQLNEKLKAHFKDSVAKADAYPMATYTDLVRIIAELSYLNRNKCLLFRGQGRDFRNKAGASTLYPSLYRRTAIAKPSLEHDFSVLKELSSILIEEIRKVDRRSAEEVKKRLCIPWAILQHYQVYETPLLDLTQSIRAACSFALDEVGKIYGETQNSPLKGGDEFAFVYVLGLPYMNSGISIDSQEEIISLRLLSACPSLALRPYFQDAFLAGTVDITDNYDDKNELDFNRRLIAKFAIPNDDAFWNGSVHKIPNELLFLDKDNDLMYKICSYIHLAVMQAKELLFESGENTKEVNELTTILRKRLIFR</sequence>
<dbReference type="Pfam" id="PF08867">
    <property type="entry name" value="FRG"/>
    <property type="match status" value="1"/>
</dbReference>
<evidence type="ECO:0000313" key="2">
    <source>
        <dbReference type="EMBL" id="VBB39118.1"/>
    </source>
</evidence>
<proteinExistence type="predicted"/>
<gene>
    <name evidence="2" type="ORF">TRIP_E190036</name>
</gene>
<dbReference type="EMBL" id="UPXP01000011">
    <property type="protein sequence ID" value="VBB39118.1"/>
    <property type="molecule type" value="Genomic_DNA"/>
</dbReference>
<feature type="domain" description="FRG" evidence="1">
    <location>
        <begin position="46"/>
        <end position="155"/>
    </location>
</feature>
<evidence type="ECO:0000259" key="1">
    <source>
        <dbReference type="SMART" id="SM00901"/>
    </source>
</evidence>